<gene>
    <name evidence="3" type="primary">LOC115224696</name>
</gene>
<sequence>MLLLPYWSIFLIISPHFIGTHAATKWNIVLCSRDEHNFVRISLDKIKYVNLTGGNGQKCFNTEFELDDATKPSYLEFKLDVATRPSLMLLEKDKVLQDFLPLYDAAAPLMNQLATVLTENINYALVQNRNLQEMYYGYYKWNSYNQTKTGLEKMDRWTFEVTRSDINDDFKSSYRAAPHYYANFTFSKYSRTSNASFFLSLHWNELNWIAFFTEGEFGLEKKVKVQNMANNKIYSCMYTYGIEPPGPAHICVWRNDSTWNIEMTYQSKYVNDYETIIFTLRVTGGERNSSVIVSLEESAYVSAFTNFFDIPNENINEIEIEFNGTKKPFDMTKVVMTKMLTGEEYGCVDIHWTNSMKCSCKVKKGKKWLLKVISPEVHERTFSVELIQDTLSSFTNHLTWKNFGMYGDEFIKYFNLKTYEDKEITSINLHFKNESLKINEISMISNYTEYKFNRNEDSSTHNSSVAGFSRITKEKFNSNETILVLKIDT</sequence>
<protein>
    <submittedName>
        <fullName evidence="3">Uncharacterized protein LOC115224696</fullName>
    </submittedName>
</protein>
<name>A0A6P7TPR7_9MOLL</name>
<feature type="signal peptide" evidence="1">
    <location>
        <begin position="1"/>
        <end position="22"/>
    </location>
</feature>
<evidence type="ECO:0000313" key="3">
    <source>
        <dbReference type="RefSeq" id="XP_029651412.2"/>
    </source>
</evidence>
<dbReference type="Proteomes" id="UP000515154">
    <property type="component" value="Linkage group LG26"/>
</dbReference>
<accession>A0A6P7TPR7</accession>
<dbReference type="AlphaFoldDB" id="A0A6P7TPR7"/>
<reference evidence="3" key="1">
    <citation type="submission" date="2025-08" db="UniProtKB">
        <authorList>
            <consortium name="RefSeq"/>
        </authorList>
    </citation>
    <scope>IDENTIFICATION</scope>
</reference>
<proteinExistence type="predicted"/>
<dbReference type="RefSeq" id="XP_029651412.2">
    <property type="nucleotide sequence ID" value="XM_029795552.2"/>
</dbReference>
<feature type="chain" id="PRO_5028891592" evidence="1">
    <location>
        <begin position="23"/>
        <end position="489"/>
    </location>
</feature>
<evidence type="ECO:0000313" key="2">
    <source>
        <dbReference type="Proteomes" id="UP000515154"/>
    </source>
</evidence>
<dbReference type="KEGG" id="osn:115224696"/>
<keyword evidence="2" id="KW-1185">Reference proteome</keyword>
<keyword evidence="1" id="KW-0732">Signal</keyword>
<organism evidence="2 3">
    <name type="scientific">Octopus sinensis</name>
    <name type="common">East Asian common octopus</name>
    <dbReference type="NCBI Taxonomy" id="2607531"/>
    <lineage>
        <taxon>Eukaryota</taxon>
        <taxon>Metazoa</taxon>
        <taxon>Spiralia</taxon>
        <taxon>Lophotrochozoa</taxon>
        <taxon>Mollusca</taxon>
        <taxon>Cephalopoda</taxon>
        <taxon>Coleoidea</taxon>
        <taxon>Octopodiformes</taxon>
        <taxon>Octopoda</taxon>
        <taxon>Incirrata</taxon>
        <taxon>Octopodidae</taxon>
        <taxon>Octopus</taxon>
    </lineage>
</organism>
<evidence type="ECO:0000256" key="1">
    <source>
        <dbReference type="SAM" id="SignalP"/>
    </source>
</evidence>